<gene>
    <name evidence="2" type="ORF">B0H16DRAFT_1465983</name>
</gene>
<evidence type="ECO:0000313" key="3">
    <source>
        <dbReference type="Proteomes" id="UP001215598"/>
    </source>
</evidence>
<organism evidence="2 3">
    <name type="scientific">Mycena metata</name>
    <dbReference type="NCBI Taxonomy" id="1033252"/>
    <lineage>
        <taxon>Eukaryota</taxon>
        <taxon>Fungi</taxon>
        <taxon>Dikarya</taxon>
        <taxon>Basidiomycota</taxon>
        <taxon>Agaricomycotina</taxon>
        <taxon>Agaricomycetes</taxon>
        <taxon>Agaricomycetidae</taxon>
        <taxon>Agaricales</taxon>
        <taxon>Marasmiineae</taxon>
        <taxon>Mycenaceae</taxon>
        <taxon>Mycena</taxon>
    </lineage>
</organism>
<feature type="region of interest" description="Disordered" evidence="1">
    <location>
        <begin position="87"/>
        <end position="112"/>
    </location>
</feature>
<evidence type="ECO:0000313" key="2">
    <source>
        <dbReference type="EMBL" id="KAJ7737956.1"/>
    </source>
</evidence>
<dbReference type="Proteomes" id="UP001215598">
    <property type="component" value="Unassembled WGS sequence"/>
</dbReference>
<feature type="compositionally biased region" description="Polar residues" evidence="1">
    <location>
        <begin position="87"/>
        <end position="98"/>
    </location>
</feature>
<dbReference type="AlphaFoldDB" id="A0AAD7MYE9"/>
<protein>
    <submittedName>
        <fullName evidence="2">Uncharacterized protein</fullName>
    </submittedName>
</protein>
<dbReference type="EMBL" id="JARKIB010000114">
    <property type="protein sequence ID" value="KAJ7737956.1"/>
    <property type="molecule type" value="Genomic_DNA"/>
</dbReference>
<name>A0AAD7MYE9_9AGAR</name>
<proteinExistence type="predicted"/>
<reference evidence="2" key="1">
    <citation type="submission" date="2023-03" db="EMBL/GenBank/DDBJ databases">
        <title>Massive genome expansion in bonnet fungi (Mycena s.s.) driven by repeated elements and novel gene families across ecological guilds.</title>
        <authorList>
            <consortium name="Lawrence Berkeley National Laboratory"/>
            <person name="Harder C.B."/>
            <person name="Miyauchi S."/>
            <person name="Viragh M."/>
            <person name="Kuo A."/>
            <person name="Thoen E."/>
            <person name="Andreopoulos B."/>
            <person name="Lu D."/>
            <person name="Skrede I."/>
            <person name="Drula E."/>
            <person name="Henrissat B."/>
            <person name="Morin E."/>
            <person name="Kohler A."/>
            <person name="Barry K."/>
            <person name="LaButti K."/>
            <person name="Morin E."/>
            <person name="Salamov A."/>
            <person name="Lipzen A."/>
            <person name="Mereny Z."/>
            <person name="Hegedus B."/>
            <person name="Baldrian P."/>
            <person name="Stursova M."/>
            <person name="Weitz H."/>
            <person name="Taylor A."/>
            <person name="Grigoriev I.V."/>
            <person name="Nagy L.G."/>
            <person name="Martin F."/>
            <person name="Kauserud H."/>
        </authorList>
    </citation>
    <scope>NUCLEOTIDE SEQUENCE</scope>
    <source>
        <strain evidence="2">CBHHK182m</strain>
    </source>
</reference>
<accession>A0AAD7MYE9</accession>
<keyword evidence="3" id="KW-1185">Reference proteome</keyword>
<sequence length="252" mass="28059">MSDSPFEECVSLKMSALCPRPRQSWSASTARSSKKYFHPCPAPIVDPGLLDRYFLASASHYKVRLRAFTSASQPPNTHTTQIAKYTRPDNSLPASSHVSVLKTLPPDSRSHSKRASSLFCMDVLGDGILPRLHLHPRDLEEIAALSPRLRSTGTRDHLVQGVSRPFAPPFPSHRTPPFWSSTIANQQKVSTTKFGQNGARANARSRYSVELGNPAHKWQGLAILEQPGRRSKEEGELSDTTFRTVFNQGQEW</sequence>
<comment type="caution">
    <text evidence="2">The sequence shown here is derived from an EMBL/GenBank/DDBJ whole genome shotgun (WGS) entry which is preliminary data.</text>
</comment>
<evidence type="ECO:0000256" key="1">
    <source>
        <dbReference type="SAM" id="MobiDB-lite"/>
    </source>
</evidence>